<dbReference type="RefSeq" id="WP_165493812.1">
    <property type="nucleotide sequence ID" value="NZ_CP010415.1"/>
</dbReference>
<dbReference type="Proteomes" id="UP000068210">
    <property type="component" value="Chromosome"/>
</dbReference>
<dbReference type="KEGG" id="acx:Achr_16510"/>
<organism evidence="1 2">
    <name type="scientific">Azotobacter chroococcum NCIMB 8003</name>
    <dbReference type="NCBI Taxonomy" id="1328314"/>
    <lineage>
        <taxon>Bacteria</taxon>
        <taxon>Pseudomonadati</taxon>
        <taxon>Pseudomonadota</taxon>
        <taxon>Gammaproteobacteria</taxon>
        <taxon>Pseudomonadales</taxon>
        <taxon>Pseudomonadaceae</taxon>
        <taxon>Azotobacter</taxon>
    </lineage>
</organism>
<dbReference type="AlphaFoldDB" id="A0A0C4WHM9"/>
<proteinExistence type="predicted"/>
<dbReference type="InterPro" id="IPR049792">
    <property type="entry name" value="PA1414-like"/>
</dbReference>
<dbReference type="HOGENOM" id="CLU_217452_0_0_6"/>
<protein>
    <submittedName>
        <fullName evidence="1">Uncharacterized protein</fullName>
    </submittedName>
</protein>
<gene>
    <name evidence="1" type="ORF">Achr_16510</name>
</gene>
<dbReference type="STRING" id="1328314.Achr_16510"/>
<keyword evidence="2" id="KW-1185">Reference proteome</keyword>
<evidence type="ECO:0000313" key="1">
    <source>
        <dbReference type="EMBL" id="AJE21108.1"/>
    </source>
</evidence>
<evidence type="ECO:0000313" key="2">
    <source>
        <dbReference type="Proteomes" id="UP000068210"/>
    </source>
</evidence>
<dbReference type="NCBIfam" id="NF041729">
    <property type="entry name" value="PA1414_fam"/>
    <property type="match status" value="1"/>
</dbReference>
<reference evidence="1 2" key="1">
    <citation type="journal article" date="2015" name="PLoS ONE">
        <title>Azotobacter Genomes: The Genome of Azotobacter chroococcum NCIMB 8003 (ATCC 4412).</title>
        <authorList>
            <person name="Robson R.L."/>
            <person name="Jones R."/>
            <person name="Robson R.M."/>
            <person name="Schwartz A."/>
            <person name="Richardson T.H."/>
        </authorList>
    </citation>
    <scope>NUCLEOTIDE SEQUENCE [LARGE SCALE GENOMIC DNA]</scope>
    <source>
        <strain evidence="1 2">NCIMB 8003</strain>
    </source>
</reference>
<dbReference type="EMBL" id="CP010415">
    <property type="protein sequence ID" value="AJE21108.1"/>
    <property type="molecule type" value="Genomic_DNA"/>
</dbReference>
<dbReference type="GeneID" id="61933738"/>
<name>A0A0C4WHM9_9GAMM</name>
<accession>A0A0C4WHM9</accession>
<sequence>MNAWLNRLLADLATLFGLDAAGRLQPIPLESDERRRLAEERARRR</sequence>